<dbReference type="InterPro" id="IPR023549">
    <property type="entry name" value="Subtilisin_inhibitor"/>
</dbReference>
<dbReference type="EMBL" id="JACHDB010000001">
    <property type="protein sequence ID" value="MBB5431682.1"/>
    <property type="molecule type" value="Genomic_DNA"/>
</dbReference>
<evidence type="ECO:0000256" key="2">
    <source>
        <dbReference type="ARBA" id="ARBA00010472"/>
    </source>
</evidence>
<evidence type="ECO:0000256" key="1">
    <source>
        <dbReference type="ARBA" id="ARBA00004613"/>
    </source>
</evidence>
<feature type="chain" id="PRO_5039060578" description="Subtilisin inhibitor domain-containing protein" evidence="9">
    <location>
        <begin position="25"/>
        <end position="135"/>
    </location>
</feature>
<dbReference type="InterPro" id="IPR020054">
    <property type="entry name" value="Prot_inh_SSI_I16_CS"/>
</dbReference>
<gene>
    <name evidence="11" type="ORF">HDA36_001766</name>
</gene>
<evidence type="ECO:0000256" key="6">
    <source>
        <dbReference type="ARBA" id="ARBA00022900"/>
    </source>
</evidence>
<name>A0A7W8VCY0_9ACTN</name>
<evidence type="ECO:0000256" key="4">
    <source>
        <dbReference type="ARBA" id="ARBA00022525"/>
    </source>
</evidence>
<dbReference type="AlphaFoldDB" id="A0A7W8VCY0"/>
<evidence type="ECO:0000259" key="10">
    <source>
        <dbReference type="Pfam" id="PF00720"/>
    </source>
</evidence>
<comment type="caution">
    <text evidence="11">The sequence shown here is derived from an EMBL/GenBank/DDBJ whole genome shotgun (WGS) entry which is preliminary data.</text>
</comment>
<dbReference type="InterPro" id="IPR000691">
    <property type="entry name" value="Prot_inh_I16_SSI"/>
</dbReference>
<evidence type="ECO:0000256" key="3">
    <source>
        <dbReference type="ARBA" id="ARBA00011738"/>
    </source>
</evidence>
<dbReference type="Proteomes" id="UP000572635">
    <property type="component" value="Unassembled WGS sequence"/>
</dbReference>
<feature type="domain" description="Subtilisin inhibitor" evidence="10">
    <location>
        <begin position="37"/>
        <end position="121"/>
    </location>
</feature>
<evidence type="ECO:0000256" key="5">
    <source>
        <dbReference type="ARBA" id="ARBA00022690"/>
    </source>
</evidence>
<sequence>MLKRLIPAVAAALVAAGAAGLAGAAPAQADAAPQAADSRLMLTWSEGDGTASRSATLHCRPAGGTHPSAADACAALESAGGDFSSLRPSGGACTMEYRPVQVSARGHWGAEPVDYSETFSNPCTARNGTDGVFAF</sequence>
<keyword evidence="4" id="KW-0964">Secreted</keyword>
<evidence type="ECO:0000256" key="9">
    <source>
        <dbReference type="SAM" id="SignalP"/>
    </source>
</evidence>
<dbReference type="PRINTS" id="PR00294">
    <property type="entry name" value="SSBTLNINHBTR"/>
</dbReference>
<dbReference type="InterPro" id="IPR036819">
    <property type="entry name" value="Subtilisin_inhibitor-like_sf"/>
</dbReference>
<comment type="subunit">
    <text evidence="3">Homodimer.</text>
</comment>
<dbReference type="RefSeq" id="WP_184391357.1">
    <property type="nucleotide sequence ID" value="NZ_BAAAJD010000051.1"/>
</dbReference>
<keyword evidence="12" id="KW-1185">Reference proteome</keyword>
<comment type="similarity">
    <text evidence="2 8">Belongs to the protease inhibitor I16 (SSI) family.</text>
</comment>
<dbReference type="Pfam" id="PF00720">
    <property type="entry name" value="SSI"/>
    <property type="match status" value="1"/>
</dbReference>
<evidence type="ECO:0000256" key="7">
    <source>
        <dbReference type="ARBA" id="ARBA00023157"/>
    </source>
</evidence>
<dbReference type="GO" id="GO:0005576">
    <property type="term" value="C:extracellular region"/>
    <property type="evidence" value="ECO:0007669"/>
    <property type="project" value="UniProtKB-SubCell"/>
</dbReference>
<reference evidence="11 12" key="1">
    <citation type="submission" date="2020-08" db="EMBL/GenBank/DDBJ databases">
        <title>Sequencing the genomes of 1000 actinobacteria strains.</title>
        <authorList>
            <person name="Klenk H.-P."/>
        </authorList>
    </citation>
    <scope>NUCLEOTIDE SEQUENCE [LARGE SCALE GENOMIC DNA]</scope>
    <source>
        <strain evidence="11 12">DSM 44551</strain>
    </source>
</reference>
<keyword evidence="9" id="KW-0732">Signal</keyword>
<dbReference type="Gene3D" id="3.30.350.10">
    <property type="entry name" value="Subtilisin inhibitor-like"/>
    <property type="match status" value="1"/>
</dbReference>
<dbReference type="PROSITE" id="PS00999">
    <property type="entry name" value="SSI"/>
    <property type="match status" value="1"/>
</dbReference>
<keyword evidence="7" id="KW-1015">Disulfide bond</keyword>
<evidence type="ECO:0000313" key="12">
    <source>
        <dbReference type="Proteomes" id="UP000572635"/>
    </source>
</evidence>
<feature type="signal peptide" evidence="9">
    <location>
        <begin position="1"/>
        <end position="24"/>
    </location>
</feature>
<comment type="subcellular location">
    <subcellularLocation>
        <location evidence="1">Secreted</location>
    </subcellularLocation>
</comment>
<proteinExistence type="inferred from homology"/>
<evidence type="ECO:0000313" key="11">
    <source>
        <dbReference type="EMBL" id="MBB5431682.1"/>
    </source>
</evidence>
<protein>
    <recommendedName>
        <fullName evidence="10">Subtilisin inhibitor domain-containing protein</fullName>
    </recommendedName>
</protein>
<keyword evidence="6 8" id="KW-0722">Serine protease inhibitor</keyword>
<evidence type="ECO:0000256" key="8">
    <source>
        <dbReference type="RuleBase" id="RU003471"/>
    </source>
</evidence>
<accession>A0A7W8VCY0</accession>
<keyword evidence="5 8" id="KW-0646">Protease inhibitor</keyword>
<dbReference type="SUPFAM" id="SSF55399">
    <property type="entry name" value="Subtilisin inhibitor"/>
    <property type="match status" value="1"/>
</dbReference>
<organism evidence="11 12">
    <name type="scientific">Nocardiopsis composta</name>
    <dbReference type="NCBI Taxonomy" id="157465"/>
    <lineage>
        <taxon>Bacteria</taxon>
        <taxon>Bacillati</taxon>
        <taxon>Actinomycetota</taxon>
        <taxon>Actinomycetes</taxon>
        <taxon>Streptosporangiales</taxon>
        <taxon>Nocardiopsidaceae</taxon>
        <taxon>Nocardiopsis</taxon>
    </lineage>
</organism>
<dbReference type="GO" id="GO:0004867">
    <property type="term" value="F:serine-type endopeptidase inhibitor activity"/>
    <property type="evidence" value="ECO:0007669"/>
    <property type="project" value="UniProtKB-KW"/>
</dbReference>